<feature type="coiled-coil region" evidence="1">
    <location>
        <begin position="46"/>
        <end position="73"/>
    </location>
</feature>
<dbReference type="STRING" id="504805.SAMN05421505_1544"/>
<dbReference type="RefSeq" id="WP_093175897.1">
    <property type="nucleotide sequence ID" value="NZ_FNCN01000054.1"/>
</dbReference>
<keyword evidence="1" id="KW-0175">Coiled coil</keyword>
<dbReference type="InterPro" id="IPR002514">
    <property type="entry name" value="Transposase_8"/>
</dbReference>
<sequence>MSVREVVENSRTVAAVAREIGVRDTTLGNWVKVYRQKHAADEPTLNFSDRARLRELERENRELQQKVAFLEKVSAYFASGQR</sequence>
<dbReference type="GO" id="GO:0004803">
    <property type="term" value="F:transposase activity"/>
    <property type="evidence" value="ECO:0007669"/>
    <property type="project" value="InterPro"/>
</dbReference>
<dbReference type="EMBL" id="FNCN01000054">
    <property type="protein sequence ID" value="SDI46091.1"/>
    <property type="molecule type" value="Genomic_DNA"/>
</dbReference>
<dbReference type="Gene3D" id="1.10.10.60">
    <property type="entry name" value="Homeodomain-like"/>
    <property type="match status" value="1"/>
</dbReference>
<dbReference type="OrthoDB" id="52928at2"/>
<dbReference type="GO" id="GO:0006313">
    <property type="term" value="P:DNA transposition"/>
    <property type="evidence" value="ECO:0007669"/>
    <property type="project" value="InterPro"/>
</dbReference>
<evidence type="ECO:0000313" key="3">
    <source>
        <dbReference type="Proteomes" id="UP000198923"/>
    </source>
</evidence>
<organism evidence="2 3">
    <name type="scientific">Sinosporangium album</name>
    <dbReference type="NCBI Taxonomy" id="504805"/>
    <lineage>
        <taxon>Bacteria</taxon>
        <taxon>Bacillati</taxon>
        <taxon>Actinomycetota</taxon>
        <taxon>Actinomycetes</taxon>
        <taxon>Streptosporangiales</taxon>
        <taxon>Streptosporangiaceae</taxon>
        <taxon>Sinosporangium</taxon>
    </lineage>
</organism>
<dbReference type="AlphaFoldDB" id="A0A1G8KRI9"/>
<proteinExistence type="predicted"/>
<dbReference type="Proteomes" id="UP000198923">
    <property type="component" value="Unassembled WGS sequence"/>
</dbReference>
<dbReference type="SUPFAM" id="SSF46689">
    <property type="entry name" value="Homeodomain-like"/>
    <property type="match status" value="1"/>
</dbReference>
<reference evidence="2 3" key="1">
    <citation type="submission" date="2016-10" db="EMBL/GenBank/DDBJ databases">
        <authorList>
            <person name="de Groot N.N."/>
        </authorList>
    </citation>
    <scope>NUCLEOTIDE SEQUENCE [LARGE SCALE GENOMIC DNA]</scope>
    <source>
        <strain evidence="2 3">CPCC 201354</strain>
    </source>
</reference>
<gene>
    <name evidence="2" type="ORF">SAMN05421505_1544</name>
</gene>
<evidence type="ECO:0000313" key="2">
    <source>
        <dbReference type="EMBL" id="SDI46091.1"/>
    </source>
</evidence>
<evidence type="ECO:0000256" key="1">
    <source>
        <dbReference type="SAM" id="Coils"/>
    </source>
</evidence>
<dbReference type="InterPro" id="IPR009057">
    <property type="entry name" value="Homeodomain-like_sf"/>
</dbReference>
<dbReference type="Pfam" id="PF01527">
    <property type="entry name" value="HTH_Tnp_1"/>
    <property type="match status" value="1"/>
</dbReference>
<protein>
    <submittedName>
        <fullName evidence="2">Transposase</fullName>
    </submittedName>
</protein>
<dbReference type="GO" id="GO:0003677">
    <property type="term" value="F:DNA binding"/>
    <property type="evidence" value="ECO:0007669"/>
    <property type="project" value="InterPro"/>
</dbReference>
<name>A0A1G8KRI9_9ACTN</name>
<accession>A0A1G8KRI9</accession>
<keyword evidence="3" id="KW-1185">Reference proteome</keyword>